<evidence type="ECO:0000313" key="2">
    <source>
        <dbReference type="EMBL" id="KAF2190991.1"/>
    </source>
</evidence>
<dbReference type="Pfam" id="PF00026">
    <property type="entry name" value="Asp"/>
    <property type="match status" value="1"/>
</dbReference>
<gene>
    <name evidence="2" type="ORF">K469DRAFT_655479</name>
</gene>
<dbReference type="InterPro" id="IPR021109">
    <property type="entry name" value="Peptidase_aspartic_dom_sf"/>
</dbReference>
<keyword evidence="3" id="KW-1185">Reference proteome</keyword>
<proteinExistence type="predicted"/>
<evidence type="ECO:0000259" key="1">
    <source>
        <dbReference type="Pfam" id="PF00026"/>
    </source>
</evidence>
<organism evidence="2 3">
    <name type="scientific">Zopfia rhizophila CBS 207.26</name>
    <dbReference type="NCBI Taxonomy" id="1314779"/>
    <lineage>
        <taxon>Eukaryota</taxon>
        <taxon>Fungi</taxon>
        <taxon>Dikarya</taxon>
        <taxon>Ascomycota</taxon>
        <taxon>Pezizomycotina</taxon>
        <taxon>Dothideomycetes</taxon>
        <taxon>Dothideomycetes incertae sedis</taxon>
        <taxon>Zopfiaceae</taxon>
        <taxon>Zopfia</taxon>
    </lineage>
</organism>
<dbReference type="InterPro" id="IPR033121">
    <property type="entry name" value="PEPTIDASE_A1"/>
</dbReference>
<name>A0A6A6EHU3_9PEZI</name>
<dbReference type="Gene3D" id="2.40.70.10">
    <property type="entry name" value="Acid Proteases"/>
    <property type="match status" value="1"/>
</dbReference>
<evidence type="ECO:0000313" key="3">
    <source>
        <dbReference type="Proteomes" id="UP000800200"/>
    </source>
</evidence>
<dbReference type="SUPFAM" id="SSF50630">
    <property type="entry name" value="Acid proteases"/>
    <property type="match status" value="1"/>
</dbReference>
<sequence length="135" mass="15026">MSFFDMDMDGKVSHDTLHVAGLEIRDFVFGEATSVILENIFSGYDGHDGFLDLAPNSEAATLGMPSPFSRMVEDGLLDKNLFAIKVPRGAIFGFDSDKTKMPSPCQRLVDYRSPSSLLRGRGRHALSAQERFCWF</sequence>
<accession>A0A6A6EHU3</accession>
<dbReference type="AlphaFoldDB" id="A0A6A6EHU3"/>
<protein>
    <recommendedName>
        <fullName evidence="1">Peptidase A1 domain-containing protein</fullName>
    </recommendedName>
</protein>
<dbReference type="Proteomes" id="UP000800200">
    <property type="component" value="Unassembled WGS sequence"/>
</dbReference>
<dbReference type="EMBL" id="ML994617">
    <property type="protein sequence ID" value="KAF2190991.1"/>
    <property type="molecule type" value="Genomic_DNA"/>
</dbReference>
<reference evidence="2" key="1">
    <citation type="journal article" date="2020" name="Stud. Mycol.">
        <title>101 Dothideomycetes genomes: a test case for predicting lifestyles and emergence of pathogens.</title>
        <authorList>
            <person name="Haridas S."/>
            <person name="Albert R."/>
            <person name="Binder M."/>
            <person name="Bloem J."/>
            <person name="Labutti K."/>
            <person name="Salamov A."/>
            <person name="Andreopoulos B."/>
            <person name="Baker S."/>
            <person name="Barry K."/>
            <person name="Bills G."/>
            <person name="Bluhm B."/>
            <person name="Cannon C."/>
            <person name="Castanera R."/>
            <person name="Culley D."/>
            <person name="Daum C."/>
            <person name="Ezra D."/>
            <person name="Gonzalez J."/>
            <person name="Henrissat B."/>
            <person name="Kuo A."/>
            <person name="Liang C."/>
            <person name="Lipzen A."/>
            <person name="Lutzoni F."/>
            <person name="Magnuson J."/>
            <person name="Mondo S."/>
            <person name="Nolan M."/>
            <person name="Ohm R."/>
            <person name="Pangilinan J."/>
            <person name="Park H.-J."/>
            <person name="Ramirez L."/>
            <person name="Alfaro M."/>
            <person name="Sun H."/>
            <person name="Tritt A."/>
            <person name="Yoshinaga Y."/>
            <person name="Zwiers L.-H."/>
            <person name="Turgeon B."/>
            <person name="Goodwin S."/>
            <person name="Spatafora J."/>
            <person name="Crous P."/>
            <person name="Grigoriev I."/>
        </authorList>
    </citation>
    <scope>NUCLEOTIDE SEQUENCE</scope>
    <source>
        <strain evidence="2">CBS 207.26</strain>
    </source>
</reference>
<feature type="domain" description="Peptidase A1" evidence="1">
    <location>
        <begin position="5"/>
        <end position="86"/>
    </location>
</feature>